<evidence type="ECO:0000256" key="3">
    <source>
        <dbReference type="ARBA" id="ARBA00022694"/>
    </source>
</evidence>
<dbReference type="Proteomes" id="UP000006804">
    <property type="component" value="Chromosome"/>
</dbReference>
<dbReference type="InterPro" id="IPR002616">
    <property type="entry name" value="tRNA_ribo_trans-like"/>
</dbReference>
<keyword evidence="1 4" id="KW-0328">Glycosyltransferase</keyword>
<dbReference type="Gene3D" id="3.20.20.105">
    <property type="entry name" value="Queuine tRNA-ribosyltransferase-like"/>
    <property type="match status" value="1"/>
</dbReference>
<dbReference type="Pfam" id="PF01702">
    <property type="entry name" value="TGT"/>
    <property type="match status" value="1"/>
</dbReference>
<dbReference type="PATRIC" id="fig|688269.3.peg.855"/>
<accession>F7YY94</accession>
<dbReference type="HOGENOM" id="CLU_022060_0_1_0"/>
<proteinExistence type="inferred from homology"/>
<evidence type="ECO:0000259" key="5">
    <source>
        <dbReference type="Pfam" id="PF01702"/>
    </source>
</evidence>
<dbReference type="InterPro" id="IPR050076">
    <property type="entry name" value="ArchSynthase1/Queuine_TRR"/>
</dbReference>
<feature type="binding site" evidence="4">
    <location>
        <position position="305"/>
    </location>
    <ligand>
        <name>Zn(2+)</name>
        <dbReference type="ChEBI" id="CHEBI:29105"/>
    </ligand>
</feature>
<dbReference type="InterPro" id="IPR036511">
    <property type="entry name" value="TGT-like_sf"/>
</dbReference>
<dbReference type="GO" id="GO:0008479">
    <property type="term" value="F:tRNA-guanosine(34) queuine transglycosylase activity"/>
    <property type="evidence" value="ECO:0007669"/>
    <property type="project" value="UniProtKB-UniRule"/>
</dbReference>
<keyword evidence="4" id="KW-0479">Metal-binding</keyword>
<keyword evidence="2 4" id="KW-0808">Transferase</keyword>
<feature type="binding site" evidence="4">
    <location>
        <position position="334"/>
    </location>
    <ligand>
        <name>Zn(2+)</name>
        <dbReference type="ChEBI" id="CHEBI:29105"/>
    </ligand>
</feature>
<dbReference type="GO" id="GO:0046872">
    <property type="term" value="F:metal ion binding"/>
    <property type="evidence" value="ECO:0007669"/>
    <property type="project" value="UniProtKB-KW"/>
</dbReference>
<comment type="subunit">
    <text evidence="4">Homodimer. Within each dimer, one monomer is responsible for RNA recognition and catalysis, while the other monomer binds to the replacement base PreQ1.</text>
</comment>
<evidence type="ECO:0000256" key="4">
    <source>
        <dbReference type="HAMAP-Rule" id="MF_00168"/>
    </source>
</evidence>
<dbReference type="HAMAP" id="MF_00168">
    <property type="entry name" value="Q_tRNA_Tgt"/>
    <property type="match status" value="1"/>
</dbReference>
<dbReference type="STRING" id="688269.Theth_0831"/>
<feature type="binding site" evidence="4">
    <location>
        <begin position="92"/>
        <end position="96"/>
    </location>
    <ligand>
        <name>substrate</name>
    </ligand>
</feature>
<reference evidence="6 7" key="1">
    <citation type="submission" date="2010-11" db="EMBL/GenBank/DDBJ databases">
        <title>The complete genome of Thermotoga thermarum DSM 5069.</title>
        <authorList>
            <consortium name="US DOE Joint Genome Institute (JGI-PGF)"/>
            <person name="Lucas S."/>
            <person name="Copeland A."/>
            <person name="Lapidus A."/>
            <person name="Bruce D."/>
            <person name="Goodwin L."/>
            <person name="Pitluck S."/>
            <person name="Kyrpides N."/>
            <person name="Mavromatis K."/>
            <person name="Ivanova N."/>
            <person name="Zeytun A."/>
            <person name="Brettin T."/>
            <person name="Detter J.C."/>
            <person name="Tapia R."/>
            <person name="Han C."/>
            <person name="Land M."/>
            <person name="Hauser L."/>
            <person name="Markowitz V."/>
            <person name="Cheng J.-F."/>
            <person name="Hugenholtz P."/>
            <person name="Woyke T."/>
            <person name="Wu D."/>
            <person name="Spring S."/>
            <person name="Schroeder M."/>
            <person name="Brambilla E."/>
            <person name="Klenk H.-P."/>
            <person name="Eisen J.A."/>
        </authorList>
    </citation>
    <scope>NUCLEOTIDE SEQUENCE [LARGE SCALE GENOMIC DNA]</scope>
    <source>
        <strain evidence="6 7">DSM 5069</strain>
    </source>
</reference>
<evidence type="ECO:0000313" key="7">
    <source>
        <dbReference type="Proteomes" id="UP000006804"/>
    </source>
</evidence>
<comment type="cofactor">
    <cofactor evidence="4">
        <name>Zn(2+)</name>
        <dbReference type="ChEBI" id="CHEBI:29105"/>
    </cofactor>
    <text evidence="4">Binds 1 zinc ion per subunit.</text>
</comment>
<feature type="region of interest" description="RNA binding; important for wobble base 34 recognition" evidence="4">
    <location>
        <begin position="270"/>
        <end position="274"/>
    </location>
</feature>
<feature type="binding site" evidence="4">
    <location>
        <position position="303"/>
    </location>
    <ligand>
        <name>Zn(2+)</name>
        <dbReference type="ChEBI" id="CHEBI:29105"/>
    </ligand>
</feature>
<dbReference type="EC" id="2.4.2.29" evidence="4"/>
<comment type="function">
    <text evidence="4">Catalyzes the base-exchange of a guanine (G) residue with the queuine precursor 7-aminomethyl-7-deazaguanine (PreQ1) at position 34 (anticodon wobble position) in tRNAs with GU(N) anticodons (tRNA-Asp, -Asn, -His and -Tyr). Catalysis occurs through a double-displacement mechanism. The nucleophile active site attacks the C1' of nucleotide 34 to detach the guanine base from the RNA, forming a covalent enzyme-RNA intermediate. The proton acceptor active site deprotonates the incoming PreQ1, allowing a nucleophilic attack on the C1' of the ribose to form the product. After dissociation, two additional enzymatic reactions on the tRNA convert PreQ1 to queuine (Q), resulting in the hypermodified nucleoside queuosine (7-(((4,5-cis-dihydroxy-2-cyclopenten-1-yl)amino)methyl)-7-deazaguanosine).</text>
</comment>
<dbReference type="PANTHER" id="PTHR46499">
    <property type="entry name" value="QUEUINE TRNA-RIBOSYLTRANSFERASE"/>
    <property type="match status" value="1"/>
</dbReference>
<dbReference type="PANTHER" id="PTHR46499:SF1">
    <property type="entry name" value="QUEUINE TRNA-RIBOSYLTRANSFERASE"/>
    <property type="match status" value="1"/>
</dbReference>
<organism evidence="6 7">
    <name type="scientific">Pseudothermotoga thermarum DSM 5069</name>
    <dbReference type="NCBI Taxonomy" id="688269"/>
    <lineage>
        <taxon>Bacteria</taxon>
        <taxon>Thermotogati</taxon>
        <taxon>Thermotogota</taxon>
        <taxon>Thermotogae</taxon>
        <taxon>Thermotogales</taxon>
        <taxon>Thermotogaceae</taxon>
        <taxon>Pseudothermotoga</taxon>
    </lineage>
</organism>
<gene>
    <name evidence="4" type="primary">tgt</name>
    <name evidence="6" type="ORF">Theth_0831</name>
</gene>
<dbReference type="SUPFAM" id="SSF51713">
    <property type="entry name" value="tRNA-guanine transglycosylase"/>
    <property type="match status" value="1"/>
</dbReference>
<dbReference type="AlphaFoldDB" id="F7YY94"/>
<evidence type="ECO:0000256" key="2">
    <source>
        <dbReference type="ARBA" id="ARBA00022679"/>
    </source>
</evidence>
<evidence type="ECO:0000256" key="1">
    <source>
        <dbReference type="ARBA" id="ARBA00022676"/>
    </source>
</evidence>
<dbReference type="EMBL" id="CP002351">
    <property type="protein sequence ID" value="AEH50915.1"/>
    <property type="molecule type" value="Genomic_DNA"/>
</dbReference>
<comment type="pathway">
    <text evidence="4">tRNA modification; tRNA-queuosine biosynthesis.</text>
</comment>
<keyword evidence="4" id="KW-0862">Zinc</keyword>
<evidence type="ECO:0000313" key="6">
    <source>
        <dbReference type="EMBL" id="AEH50915.1"/>
    </source>
</evidence>
<feature type="region of interest" description="RNA binding" evidence="4">
    <location>
        <begin position="246"/>
        <end position="252"/>
    </location>
</feature>
<feature type="active site" description="Nucleophile" evidence="4">
    <location>
        <position position="265"/>
    </location>
</feature>
<dbReference type="eggNOG" id="COG0343">
    <property type="taxonomic scope" value="Bacteria"/>
</dbReference>
<sequence length="386" mass="43246">MESLGFEIVKECGSARVGKLKTAHGVYETPIFMPVGTNANVKLMRSEDLKEIGVGILLGNSYHLAVRPGLEVIELHGGLHQFMNWDGAILTDSGGFQVFSLKKLIKISDEGVLITSPVDGSKIFLTPELSMKIQRTLNSDIVMVLDHCPSPADGYKEVLEATKRTYRWALKCLKEGVQKHQLLFAIAQGGTYEDLRIESAKSLSELPFDGFAIGGLSLGEEYEKTLYMSEVSVSCLPKHKPRYFMGGGSPALIVRLVEIGVDMFDSVFPTRLARHGTALTWEGRLNVKASRYKMDKRPIDEKCSCKVCRNYTRSYIHHLIDREETLGGILLTYHNLYFMMDFMKRLRESILQGTFGSFKEEVLKAYEKDNVVCSDFADNVVDFGKS</sequence>
<feature type="binding site" evidence="4">
    <location>
        <position position="146"/>
    </location>
    <ligand>
        <name>substrate</name>
    </ligand>
</feature>
<keyword evidence="7" id="KW-1185">Reference proteome</keyword>
<dbReference type="RefSeq" id="WP_013932137.1">
    <property type="nucleotide sequence ID" value="NC_015707.1"/>
</dbReference>
<feature type="binding site" evidence="4">
    <location>
        <position position="188"/>
    </location>
    <ligand>
        <name>substrate</name>
    </ligand>
</feature>
<dbReference type="UniPathway" id="UPA00392"/>
<keyword evidence="4" id="KW-0671">Queuosine biosynthesis</keyword>
<keyword evidence="3 4" id="KW-0819">tRNA processing</keyword>
<feature type="active site" description="Proton acceptor" evidence="4">
    <location>
        <position position="92"/>
    </location>
</feature>
<feature type="domain" description="tRNA-guanine(15) transglycosylase-like" evidence="5">
    <location>
        <begin position="13"/>
        <end position="367"/>
    </location>
</feature>
<comment type="catalytic activity">
    <reaction evidence="4">
        <text>7-aminomethyl-7-carbaguanine + guanosine(34) in tRNA = 7-aminomethyl-7-carbaguanosine(34) in tRNA + guanine</text>
        <dbReference type="Rhea" id="RHEA:24104"/>
        <dbReference type="Rhea" id="RHEA-COMP:10341"/>
        <dbReference type="Rhea" id="RHEA-COMP:10342"/>
        <dbReference type="ChEBI" id="CHEBI:16235"/>
        <dbReference type="ChEBI" id="CHEBI:58703"/>
        <dbReference type="ChEBI" id="CHEBI:74269"/>
        <dbReference type="ChEBI" id="CHEBI:82833"/>
        <dbReference type="EC" id="2.4.2.29"/>
    </reaction>
</comment>
<protein>
    <recommendedName>
        <fullName evidence="4">Queuine tRNA-ribosyltransferase</fullName>
        <ecNumber evidence="4">2.4.2.29</ecNumber>
    </recommendedName>
    <alternativeName>
        <fullName evidence="4">Guanine insertion enzyme</fullName>
    </alternativeName>
    <alternativeName>
        <fullName evidence="4">tRNA-guanine transglycosylase</fullName>
    </alternativeName>
</protein>
<feature type="binding site" evidence="4">
    <location>
        <position position="308"/>
    </location>
    <ligand>
        <name>Zn(2+)</name>
        <dbReference type="ChEBI" id="CHEBI:29105"/>
    </ligand>
</feature>
<dbReference type="NCBIfam" id="TIGR00430">
    <property type="entry name" value="Q_tRNA_tgt"/>
    <property type="match status" value="1"/>
</dbReference>
<dbReference type="InterPro" id="IPR004803">
    <property type="entry name" value="TGT"/>
</dbReference>
<dbReference type="GO" id="GO:0008616">
    <property type="term" value="P:tRNA queuosine(34) biosynthetic process"/>
    <property type="evidence" value="ECO:0007669"/>
    <property type="project" value="UniProtKB-UniRule"/>
</dbReference>
<comment type="similarity">
    <text evidence="4">Belongs to the queuine tRNA-ribosyltransferase family.</text>
</comment>
<name>F7YY94_9THEM</name>
<dbReference type="NCBIfam" id="TIGR00449">
    <property type="entry name" value="tgt_general"/>
    <property type="match status" value="1"/>
</dbReference>
<dbReference type="KEGG" id="tta:Theth_0831"/>
<feature type="binding site" evidence="4">
    <location>
        <position position="215"/>
    </location>
    <ligand>
        <name>substrate</name>
    </ligand>
</feature>
<dbReference type="GO" id="GO:0005829">
    <property type="term" value="C:cytosol"/>
    <property type="evidence" value="ECO:0007669"/>
    <property type="project" value="TreeGrafter"/>
</dbReference>